<gene>
    <name evidence="1" type="ORF">DRW42_13590</name>
</gene>
<sequence>MKTKLLHFFIGISLIGACSRNDVVSFIPGTYVSFVRGEYSESSDTRVITEVNKEVGIFKIIRKSAFRRFESGKVGKLEHQTSNYYGIWDKESESLQIPSRSKIVRFFPDSGMLVLGTREFRKIM</sequence>
<accession>A0A366KYT9</accession>
<evidence type="ECO:0008006" key="3">
    <source>
        <dbReference type="Google" id="ProtNLM"/>
    </source>
</evidence>
<dbReference type="Proteomes" id="UP000252081">
    <property type="component" value="Unassembled WGS sequence"/>
</dbReference>
<reference evidence="1 2" key="1">
    <citation type="submission" date="2018-07" db="EMBL/GenBank/DDBJ databases">
        <title>A draft genome of a endophytic bacteria, a new species of Pedobacter.</title>
        <authorList>
            <person name="Zhang Z.D."/>
            <person name="Chen Z.J."/>
        </authorList>
    </citation>
    <scope>NUCLEOTIDE SEQUENCE [LARGE SCALE GENOMIC DNA]</scope>
    <source>
        <strain evidence="1 2">RS10</strain>
    </source>
</reference>
<protein>
    <recommendedName>
        <fullName evidence="3">Lipoprotein</fullName>
    </recommendedName>
</protein>
<dbReference type="AlphaFoldDB" id="A0A366KYT9"/>
<proteinExistence type="predicted"/>
<comment type="caution">
    <text evidence="1">The sequence shown here is derived from an EMBL/GenBank/DDBJ whole genome shotgun (WGS) entry which is preliminary data.</text>
</comment>
<keyword evidence="2" id="KW-1185">Reference proteome</keyword>
<dbReference type="PROSITE" id="PS51257">
    <property type="entry name" value="PROKAR_LIPOPROTEIN"/>
    <property type="match status" value="1"/>
</dbReference>
<dbReference type="RefSeq" id="WP_113949360.1">
    <property type="nucleotide sequence ID" value="NZ_QNQU01000010.1"/>
</dbReference>
<evidence type="ECO:0000313" key="2">
    <source>
        <dbReference type="Proteomes" id="UP000252081"/>
    </source>
</evidence>
<name>A0A366KYT9_9SPHI</name>
<organism evidence="1 2">
    <name type="scientific">Pedobacter miscanthi</name>
    <dbReference type="NCBI Taxonomy" id="2259170"/>
    <lineage>
        <taxon>Bacteria</taxon>
        <taxon>Pseudomonadati</taxon>
        <taxon>Bacteroidota</taxon>
        <taxon>Sphingobacteriia</taxon>
        <taxon>Sphingobacteriales</taxon>
        <taxon>Sphingobacteriaceae</taxon>
        <taxon>Pedobacter</taxon>
    </lineage>
</organism>
<evidence type="ECO:0000313" key="1">
    <source>
        <dbReference type="EMBL" id="RBQ06797.1"/>
    </source>
</evidence>
<dbReference type="OrthoDB" id="798527at2"/>
<dbReference type="EMBL" id="QNQU01000010">
    <property type="protein sequence ID" value="RBQ06797.1"/>
    <property type="molecule type" value="Genomic_DNA"/>
</dbReference>